<keyword evidence="2" id="KW-1185">Reference proteome</keyword>
<proteinExistence type="predicted"/>
<protein>
    <submittedName>
        <fullName evidence="1">Uncharacterized protein</fullName>
    </submittedName>
</protein>
<dbReference type="EMBL" id="QGKM01000036">
    <property type="protein sequence ID" value="PWQ96551.1"/>
    <property type="molecule type" value="Genomic_DNA"/>
</dbReference>
<accession>A0A317CEN7</accession>
<gene>
    <name evidence="1" type="ORF">DKW60_12255</name>
</gene>
<reference evidence="1 2" key="1">
    <citation type="submission" date="2018-05" db="EMBL/GenBank/DDBJ databases">
        <title>Leucothrix arctica sp. nov., isolated from Arctic seawater.</title>
        <authorList>
            <person name="Choi A."/>
            <person name="Baek K."/>
        </authorList>
    </citation>
    <scope>NUCLEOTIDE SEQUENCE [LARGE SCALE GENOMIC DNA]</scope>
    <source>
        <strain evidence="1 2">JCM 18388</strain>
    </source>
</reference>
<dbReference type="AlphaFoldDB" id="A0A317CEN7"/>
<organism evidence="1 2">
    <name type="scientific">Leucothrix pacifica</name>
    <dbReference type="NCBI Taxonomy" id="1247513"/>
    <lineage>
        <taxon>Bacteria</taxon>
        <taxon>Pseudomonadati</taxon>
        <taxon>Pseudomonadota</taxon>
        <taxon>Gammaproteobacteria</taxon>
        <taxon>Thiotrichales</taxon>
        <taxon>Thiotrichaceae</taxon>
        <taxon>Leucothrix</taxon>
    </lineage>
</organism>
<dbReference type="Proteomes" id="UP000245539">
    <property type="component" value="Unassembled WGS sequence"/>
</dbReference>
<comment type="caution">
    <text evidence="1">The sequence shown here is derived from an EMBL/GenBank/DDBJ whole genome shotgun (WGS) entry which is preliminary data.</text>
</comment>
<evidence type="ECO:0000313" key="2">
    <source>
        <dbReference type="Proteomes" id="UP000245539"/>
    </source>
</evidence>
<dbReference type="OrthoDB" id="5625915at2"/>
<dbReference type="RefSeq" id="WP_109837942.1">
    <property type="nucleotide sequence ID" value="NZ_QGKM01000036.1"/>
</dbReference>
<sequence>MNNDAHGILVSAVANHGEKIATMNAYCQVYLAGYMVDYPHEKQLLTSLRQSALPDALIAHRGAEVDESDVYTCINDIVSRQPESEPDLAWGVDAWAAALSLSEVMRRNIRQHCFPELPPKLNTDSEPVTRLMRETRQNGREAANDQLTTVSPKQKNSPLMLRTAMVLVTLSTIHFAVGSIAFDKKDSAIVTPLDLPEAVSLSVLPETNKPTNTALTKSIKTEPEVAVLAELKAERTQRLNADIEAFLTQAN</sequence>
<evidence type="ECO:0000313" key="1">
    <source>
        <dbReference type="EMBL" id="PWQ96551.1"/>
    </source>
</evidence>
<name>A0A317CEN7_9GAMM</name>